<dbReference type="InterPro" id="IPR049227">
    <property type="entry name" value="DUF6824"/>
</dbReference>
<evidence type="ECO:0000259" key="1">
    <source>
        <dbReference type="Pfam" id="PF20710"/>
    </source>
</evidence>
<proteinExistence type="predicted"/>
<protein>
    <recommendedName>
        <fullName evidence="1">DUF6824 domain-containing protein</fullName>
    </recommendedName>
</protein>
<dbReference type="InParanoid" id="A0A1E7FXX9"/>
<name>A0A1E7FXX9_9STRA</name>
<dbReference type="KEGG" id="fcy:FRACYDRAFT_233159"/>
<gene>
    <name evidence="2" type="ORF">FRACYDRAFT_233159</name>
</gene>
<dbReference type="AlphaFoldDB" id="A0A1E7FXX9"/>
<accession>A0A1E7FXX9</accession>
<dbReference type="EMBL" id="KV784353">
    <property type="protein sequence ID" value="OEU22995.1"/>
    <property type="molecule type" value="Genomic_DNA"/>
</dbReference>
<evidence type="ECO:0000313" key="2">
    <source>
        <dbReference type="EMBL" id="OEU22995.1"/>
    </source>
</evidence>
<evidence type="ECO:0000313" key="3">
    <source>
        <dbReference type="Proteomes" id="UP000095751"/>
    </source>
</evidence>
<reference evidence="2 3" key="1">
    <citation type="submission" date="2016-09" db="EMBL/GenBank/DDBJ databases">
        <title>Extensive genetic diversity and differential bi-allelic expression allows diatom success in the polar Southern Ocean.</title>
        <authorList>
            <consortium name="DOE Joint Genome Institute"/>
            <person name="Mock T."/>
            <person name="Otillar R.P."/>
            <person name="Strauss J."/>
            <person name="Dupont C."/>
            <person name="Frickenhaus S."/>
            <person name="Maumus F."/>
            <person name="Mcmullan M."/>
            <person name="Sanges R."/>
            <person name="Schmutz J."/>
            <person name="Toseland A."/>
            <person name="Valas R."/>
            <person name="Veluchamy A."/>
            <person name="Ward B.J."/>
            <person name="Allen A."/>
            <person name="Barry K."/>
            <person name="Falciatore A."/>
            <person name="Ferrante M."/>
            <person name="Fortunato A.E."/>
            <person name="Gloeckner G."/>
            <person name="Gruber A."/>
            <person name="Hipkin R."/>
            <person name="Janech M."/>
            <person name="Kroth P."/>
            <person name="Leese F."/>
            <person name="Lindquist E."/>
            <person name="Lyon B.R."/>
            <person name="Martin J."/>
            <person name="Mayer C."/>
            <person name="Parker M."/>
            <person name="Quesneville H."/>
            <person name="Raymond J."/>
            <person name="Uhlig C."/>
            <person name="Valentin K.U."/>
            <person name="Worden A.Z."/>
            <person name="Armbrust E.V."/>
            <person name="Bowler C."/>
            <person name="Green B."/>
            <person name="Moulton V."/>
            <person name="Van Oosterhout C."/>
            <person name="Grigoriev I."/>
        </authorList>
    </citation>
    <scope>NUCLEOTIDE SEQUENCE [LARGE SCALE GENOMIC DNA]</scope>
    <source>
        <strain evidence="2 3">CCMP1102</strain>
    </source>
</reference>
<keyword evidence="3" id="KW-1185">Reference proteome</keyword>
<dbReference type="Proteomes" id="UP000095751">
    <property type="component" value="Unassembled WGS sequence"/>
</dbReference>
<organism evidence="2 3">
    <name type="scientific">Fragilariopsis cylindrus CCMP1102</name>
    <dbReference type="NCBI Taxonomy" id="635003"/>
    <lineage>
        <taxon>Eukaryota</taxon>
        <taxon>Sar</taxon>
        <taxon>Stramenopiles</taxon>
        <taxon>Ochrophyta</taxon>
        <taxon>Bacillariophyta</taxon>
        <taxon>Bacillariophyceae</taxon>
        <taxon>Bacillariophycidae</taxon>
        <taxon>Bacillariales</taxon>
        <taxon>Bacillariaceae</taxon>
        <taxon>Fragilariopsis</taxon>
    </lineage>
</organism>
<sequence length="186" mass="21340">MKDATITTEPMDTDVLCGRGAAVTKHIGNRTYIKLVKFNKVRYATSSIPGKGQISRSIVIAIHEIGGRFLVEDKNRSSTQGQEGQRFWVEIGDKKATEKISQALRENQPKVRQQLQESILRYKKKNYILPFTTNKHHLSTTKSAGVENSSAKVVATFCKDDDVNEWTWMKKFHKRAFKAWIEIKRR</sequence>
<dbReference type="Pfam" id="PF20710">
    <property type="entry name" value="DUF6824"/>
    <property type="match status" value="1"/>
</dbReference>
<feature type="domain" description="DUF6824" evidence="1">
    <location>
        <begin position="14"/>
        <end position="106"/>
    </location>
</feature>